<name>A0A3M2LSF9_9ACTN</name>
<keyword evidence="10" id="KW-0251">Elongation factor</keyword>
<comment type="function">
    <text evidence="6">Translation factor necessary for the incorporation of selenocysteine into proteins. It probably replaces EF-Tu for the insertion of selenocysteine directed by the UGA codon. SelB binds GTP and GDP.</text>
</comment>
<dbReference type="GO" id="GO:0003723">
    <property type="term" value="F:RNA binding"/>
    <property type="evidence" value="ECO:0007669"/>
    <property type="project" value="InterPro"/>
</dbReference>
<keyword evidence="5" id="KW-0547">Nucleotide-binding</keyword>
<feature type="domain" description="Tr-type G" evidence="9">
    <location>
        <begin position="1"/>
        <end position="168"/>
    </location>
</feature>
<evidence type="ECO:0000256" key="6">
    <source>
        <dbReference type="ARBA" id="ARBA00025526"/>
    </source>
</evidence>
<keyword evidence="4" id="KW-0648">Protein biosynthesis</keyword>
<keyword evidence="5" id="KW-0342">GTP-binding</keyword>
<evidence type="ECO:0000259" key="9">
    <source>
        <dbReference type="PROSITE" id="PS51722"/>
    </source>
</evidence>
<evidence type="ECO:0000256" key="7">
    <source>
        <dbReference type="ARBA" id="ARBA00031615"/>
    </source>
</evidence>
<sequence>MQVVATAGHVDHGKSTLVRALTGMEPDRLAEERRRGLTLDLGFAWTDLPSGTRLAFVDVPGHERFVTTMLAGAGPVPAALLAVAADEGWMPQTEEHLAALDALGVRHAVLAVTRADLADPRHALRQARTRLATTGLAGAEAVSVSATTGEGLPGLVAALDRLAARLPVPDAAAPVRLWIDRAFTVPGSGTVVTGTLPAGTVRTGDELLLMPAGRRVRVRAVETTKERVDSATGVARVALNLRGVAREDVARGMALVTPGAWTAATTVDVRTHFGEASGRLARQMTLHIGSAAVPVRLRPLGPDTARLTLNHRLALHIGDTALLRDPGRRAVAGASVLDVRPPTLVRRGAGTERARELATWPDRPDGAHVLRRHGVLRRTDLTVMGCQPPPGAVALDGDWLADPAHWEALHRRLADEVARNAADRPLAPGLPVETARLRLSLPARGLVTALVRPPLRLDAGRVHGPGLPPPVVAAVDRLRADLAGTPFRAPTADRLGELGLTPPILAVAERAGAVLRLPGDVVLLPGGDRAALRVLHRLPQPFTVGQAREALDAPRRVTVALLEHLHRQGRTERLPEGHRVPADEPSSTEPPSTEDAPAEDAPTS</sequence>
<protein>
    <recommendedName>
        <fullName evidence="2">Selenocysteine-specific elongation factor</fullName>
    </recommendedName>
    <alternativeName>
        <fullName evidence="7">SelB translation factor</fullName>
    </alternativeName>
</protein>
<dbReference type="Pfam" id="PF00009">
    <property type="entry name" value="GTP_EFTU"/>
    <property type="match status" value="1"/>
</dbReference>
<dbReference type="CDD" id="cd04171">
    <property type="entry name" value="SelB"/>
    <property type="match status" value="1"/>
</dbReference>
<dbReference type="InterPro" id="IPR004161">
    <property type="entry name" value="EFTu-like_2"/>
</dbReference>
<evidence type="ECO:0000256" key="3">
    <source>
        <dbReference type="ARBA" id="ARBA00022490"/>
    </source>
</evidence>
<gene>
    <name evidence="10" type="primary">selB</name>
    <name evidence="10" type="ORF">EBO15_26470</name>
</gene>
<comment type="subcellular location">
    <subcellularLocation>
        <location evidence="1">Cytoplasm</location>
    </subcellularLocation>
</comment>
<dbReference type="SUPFAM" id="SSF50447">
    <property type="entry name" value="Translation proteins"/>
    <property type="match status" value="1"/>
</dbReference>
<proteinExistence type="predicted"/>
<comment type="caution">
    <text evidence="10">The sequence shown here is derived from an EMBL/GenBank/DDBJ whole genome shotgun (WGS) entry which is preliminary data.</text>
</comment>
<reference evidence="10 11" key="1">
    <citation type="submission" date="2018-10" db="EMBL/GenBank/DDBJ databases">
        <title>Isolation from soil.</title>
        <authorList>
            <person name="Hu J."/>
        </authorList>
    </citation>
    <scope>NUCLEOTIDE SEQUENCE [LARGE SCALE GENOMIC DNA]</scope>
    <source>
        <strain evidence="10 11">NEAU-Ht49</strain>
    </source>
</reference>
<dbReference type="InterPro" id="IPR036388">
    <property type="entry name" value="WH-like_DNA-bd_sf"/>
</dbReference>
<dbReference type="AlphaFoldDB" id="A0A3M2LSF9"/>
<dbReference type="InterPro" id="IPR004535">
    <property type="entry name" value="Transl_elong_SelB"/>
</dbReference>
<dbReference type="GO" id="GO:0003924">
    <property type="term" value="F:GTPase activity"/>
    <property type="evidence" value="ECO:0007669"/>
    <property type="project" value="InterPro"/>
</dbReference>
<evidence type="ECO:0000256" key="8">
    <source>
        <dbReference type="SAM" id="MobiDB-lite"/>
    </source>
</evidence>
<dbReference type="PANTHER" id="PTHR43721:SF22">
    <property type="entry name" value="ELONGATION FACTOR TU, MITOCHONDRIAL"/>
    <property type="match status" value="1"/>
</dbReference>
<dbReference type="InterPro" id="IPR015191">
    <property type="entry name" value="SelB_WHD4"/>
</dbReference>
<dbReference type="PROSITE" id="PS51722">
    <property type="entry name" value="G_TR_2"/>
    <property type="match status" value="1"/>
</dbReference>
<organism evidence="10 11">
    <name type="scientific">Actinomadura harenae</name>
    <dbReference type="NCBI Taxonomy" id="2483351"/>
    <lineage>
        <taxon>Bacteria</taxon>
        <taxon>Bacillati</taxon>
        <taxon>Actinomycetota</taxon>
        <taxon>Actinomycetes</taxon>
        <taxon>Streptosporangiales</taxon>
        <taxon>Thermomonosporaceae</taxon>
        <taxon>Actinomadura</taxon>
    </lineage>
</organism>
<evidence type="ECO:0000256" key="5">
    <source>
        <dbReference type="ARBA" id="ARBA00023134"/>
    </source>
</evidence>
<dbReference type="GO" id="GO:0005525">
    <property type="term" value="F:GTP binding"/>
    <property type="evidence" value="ECO:0007669"/>
    <property type="project" value="UniProtKB-KW"/>
</dbReference>
<keyword evidence="11" id="KW-1185">Reference proteome</keyword>
<feature type="region of interest" description="Disordered" evidence="8">
    <location>
        <begin position="567"/>
        <end position="604"/>
    </location>
</feature>
<dbReference type="GO" id="GO:0001514">
    <property type="term" value="P:selenocysteine incorporation"/>
    <property type="evidence" value="ECO:0007669"/>
    <property type="project" value="InterPro"/>
</dbReference>
<dbReference type="Gene3D" id="1.10.10.10">
    <property type="entry name" value="Winged helix-like DNA-binding domain superfamily/Winged helix DNA-binding domain"/>
    <property type="match status" value="1"/>
</dbReference>
<dbReference type="OrthoDB" id="9803139at2"/>
<dbReference type="InterPro" id="IPR027417">
    <property type="entry name" value="P-loop_NTPase"/>
</dbReference>
<dbReference type="Pfam" id="PF03144">
    <property type="entry name" value="GTP_EFTU_D2"/>
    <property type="match status" value="1"/>
</dbReference>
<keyword evidence="3" id="KW-0963">Cytoplasm</keyword>
<evidence type="ECO:0000256" key="2">
    <source>
        <dbReference type="ARBA" id="ARBA00015953"/>
    </source>
</evidence>
<feature type="compositionally biased region" description="Basic and acidic residues" evidence="8">
    <location>
        <begin position="567"/>
        <end position="582"/>
    </location>
</feature>
<dbReference type="Proteomes" id="UP000282674">
    <property type="component" value="Unassembled WGS sequence"/>
</dbReference>
<dbReference type="InterPro" id="IPR009000">
    <property type="entry name" value="Transl_B-barrel_sf"/>
</dbReference>
<dbReference type="Gene3D" id="2.40.30.10">
    <property type="entry name" value="Translation factors"/>
    <property type="match status" value="1"/>
</dbReference>
<evidence type="ECO:0000256" key="1">
    <source>
        <dbReference type="ARBA" id="ARBA00004496"/>
    </source>
</evidence>
<accession>A0A3M2LSF9</accession>
<dbReference type="GO" id="GO:0003746">
    <property type="term" value="F:translation elongation factor activity"/>
    <property type="evidence" value="ECO:0007669"/>
    <property type="project" value="UniProtKB-KW"/>
</dbReference>
<dbReference type="NCBIfam" id="TIGR00475">
    <property type="entry name" value="selB"/>
    <property type="match status" value="1"/>
</dbReference>
<evidence type="ECO:0000313" key="10">
    <source>
        <dbReference type="EMBL" id="RMI40409.1"/>
    </source>
</evidence>
<dbReference type="Pfam" id="PF09107">
    <property type="entry name" value="WHD_3rd_SelB"/>
    <property type="match status" value="1"/>
</dbReference>
<dbReference type="EMBL" id="RFFG01000054">
    <property type="protein sequence ID" value="RMI40409.1"/>
    <property type="molecule type" value="Genomic_DNA"/>
</dbReference>
<dbReference type="RefSeq" id="WP_122197160.1">
    <property type="nucleotide sequence ID" value="NZ_JBHSKC010000039.1"/>
</dbReference>
<evidence type="ECO:0000256" key="4">
    <source>
        <dbReference type="ARBA" id="ARBA00022917"/>
    </source>
</evidence>
<dbReference type="PANTHER" id="PTHR43721">
    <property type="entry name" value="ELONGATION FACTOR TU-RELATED"/>
    <property type="match status" value="1"/>
</dbReference>
<dbReference type="SUPFAM" id="SSF52540">
    <property type="entry name" value="P-loop containing nucleoside triphosphate hydrolases"/>
    <property type="match status" value="1"/>
</dbReference>
<dbReference type="InterPro" id="IPR000795">
    <property type="entry name" value="T_Tr_GTP-bd_dom"/>
</dbReference>
<dbReference type="Gene3D" id="3.40.50.300">
    <property type="entry name" value="P-loop containing nucleotide triphosphate hydrolases"/>
    <property type="match status" value="1"/>
</dbReference>
<dbReference type="GO" id="GO:0005737">
    <property type="term" value="C:cytoplasm"/>
    <property type="evidence" value="ECO:0007669"/>
    <property type="project" value="UniProtKB-SubCell"/>
</dbReference>
<dbReference type="InterPro" id="IPR050055">
    <property type="entry name" value="EF-Tu_GTPase"/>
</dbReference>
<evidence type="ECO:0000313" key="11">
    <source>
        <dbReference type="Proteomes" id="UP000282674"/>
    </source>
</evidence>